<protein>
    <recommendedName>
        <fullName evidence="3">DUF3447 domain-containing protein</fullName>
    </recommendedName>
</protein>
<keyword evidence="2" id="KW-1185">Reference proteome</keyword>
<accession>A0ABR2HFY9</accession>
<comment type="caution">
    <text evidence="1">The sequence shown here is derived from an EMBL/GenBank/DDBJ whole genome shotgun (WGS) entry which is preliminary data.</text>
</comment>
<evidence type="ECO:0008006" key="3">
    <source>
        <dbReference type="Google" id="ProtNLM"/>
    </source>
</evidence>
<evidence type="ECO:0000313" key="1">
    <source>
        <dbReference type="EMBL" id="KAK8846308.1"/>
    </source>
</evidence>
<organism evidence="1 2">
    <name type="scientific">Tritrichomonas musculus</name>
    <dbReference type="NCBI Taxonomy" id="1915356"/>
    <lineage>
        <taxon>Eukaryota</taxon>
        <taxon>Metamonada</taxon>
        <taxon>Parabasalia</taxon>
        <taxon>Tritrichomonadida</taxon>
        <taxon>Tritrichomonadidae</taxon>
        <taxon>Tritrichomonas</taxon>
    </lineage>
</organism>
<dbReference type="Gene3D" id="1.25.40.20">
    <property type="entry name" value="Ankyrin repeat-containing domain"/>
    <property type="match status" value="1"/>
</dbReference>
<reference evidence="1 2" key="1">
    <citation type="submission" date="2024-04" db="EMBL/GenBank/DDBJ databases">
        <title>Tritrichomonas musculus Genome.</title>
        <authorList>
            <person name="Alves-Ferreira E."/>
            <person name="Grigg M."/>
            <person name="Lorenzi H."/>
            <person name="Galac M."/>
        </authorList>
    </citation>
    <scope>NUCLEOTIDE SEQUENCE [LARGE SCALE GENOMIC DNA]</scope>
    <source>
        <strain evidence="1 2">EAF2021</strain>
    </source>
</reference>
<dbReference type="SMART" id="SM00248">
    <property type="entry name" value="ANK"/>
    <property type="match status" value="2"/>
</dbReference>
<dbReference type="PANTHER" id="PTHR24159:SF5">
    <property type="entry name" value="ANK_REP_REGION DOMAIN-CONTAINING PROTEIN"/>
    <property type="match status" value="1"/>
</dbReference>
<proteinExistence type="predicted"/>
<name>A0ABR2HFY9_9EUKA</name>
<dbReference type="SUPFAM" id="SSF48403">
    <property type="entry name" value="Ankyrin repeat"/>
    <property type="match status" value="1"/>
</dbReference>
<dbReference type="Proteomes" id="UP001470230">
    <property type="component" value="Unassembled WGS sequence"/>
</dbReference>
<sequence>MFEENLVEIIINERILRCEKKEVIRISPLVREYFEDNEESNHFVTEVENFDTLIKGKTGNNNRDREEIEINNLQKILNGKQIEVNFDNFELFSAFSKHFGIYTLNQKIHEFENYLDNITKYIEGNEELETLKKIENLLRSLNSENFKEEISKEETVMFLRSIDQMLLIQAIYGIFLLGTQQTCNNFMIELIIELNSIKPEILTSFVQMIINKVDNTQFADIRNYLNNELFLLLHQLFEYNLANEGQISQKLSLIFVDFLNDNEKIVLNEMFKTIDESYLDDNYRLHKKACELGVYPDALEISIRNDDLSNCQNIIAHRYEDINQLVKTSIYEKNSFVNDGNCSLLEYAAFFGARNCFKFLLSNRAEMDKQRIGKFAIAGGDEEIIHICHQAECSFKRTVNIAIRYHHNDIAIWLIENRLDSIDSNESFDSDKSPLKQSLESFNIEMMVYLLERGQDVESIVNFSSFANNIILLKWIMKYYKENNINVDQYITYDIKGVFKLIVFFK</sequence>
<evidence type="ECO:0000313" key="2">
    <source>
        <dbReference type="Proteomes" id="UP001470230"/>
    </source>
</evidence>
<dbReference type="EMBL" id="JAPFFF010000029">
    <property type="protein sequence ID" value="KAK8846308.1"/>
    <property type="molecule type" value="Genomic_DNA"/>
</dbReference>
<dbReference type="InterPro" id="IPR036770">
    <property type="entry name" value="Ankyrin_rpt-contain_sf"/>
</dbReference>
<dbReference type="InterPro" id="IPR002110">
    <property type="entry name" value="Ankyrin_rpt"/>
</dbReference>
<dbReference type="PANTHER" id="PTHR24159">
    <property type="match status" value="1"/>
</dbReference>
<gene>
    <name evidence="1" type="ORF">M9Y10_020316</name>
</gene>